<dbReference type="InterPro" id="IPR000653">
    <property type="entry name" value="DegT/StrS_aminotransferase"/>
</dbReference>
<organism evidence="4 5">
    <name type="scientific">Umezawaea tangerina</name>
    <dbReference type="NCBI Taxonomy" id="84725"/>
    <lineage>
        <taxon>Bacteria</taxon>
        <taxon>Bacillati</taxon>
        <taxon>Actinomycetota</taxon>
        <taxon>Actinomycetes</taxon>
        <taxon>Pseudonocardiales</taxon>
        <taxon>Pseudonocardiaceae</taxon>
        <taxon>Umezawaea</taxon>
    </lineage>
</organism>
<dbReference type="InterPro" id="IPR001173">
    <property type="entry name" value="Glyco_trans_2-like"/>
</dbReference>
<dbReference type="InterPro" id="IPR015422">
    <property type="entry name" value="PyrdxlP-dep_Trfase_small"/>
</dbReference>
<dbReference type="GO" id="GO:0030170">
    <property type="term" value="F:pyridoxal phosphate binding"/>
    <property type="evidence" value="ECO:0007669"/>
    <property type="project" value="TreeGrafter"/>
</dbReference>
<gene>
    <name evidence="4" type="ORF">CLV43_111319</name>
</gene>
<dbReference type="GO" id="GO:0000271">
    <property type="term" value="P:polysaccharide biosynthetic process"/>
    <property type="evidence" value="ECO:0007669"/>
    <property type="project" value="TreeGrafter"/>
</dbReference>
<keyword evidence="2" id="KW-0663">Pyridoxal phosphate</keyword>
<comment type="similarity">
    <text evidence="2">Belongs to the DegT/DnrJ/EryC1 family.</text>
</comment>
<dbReference type="PANTHER" id="PTHR30244:SF34">
    <property type="entry name" value="DTDP-4-AMINO-4,6-DIDEOXYGALACTOSE TRANSAMINASE"/>
    <property type="match status" value="1"/>
</dbReference>
<dbReference type="SUPFAM" id="SSF53383">
    <property type="entry name" value="PLP-dependent transferases"/>
    <property type="match status" value="1"/>
</dbReference>
<dbReference type="AlphaFoldDB" id="A0A2T0SU54"/>
<evidence type="ECO:0000256" key="2">
    <source>
        <dbReference type="RuleBase" id="RU004508"/>
    </source>
</evidence>
<dbReference type="InterPro" id="IPR029044">
    <property type="entry name" value="Nucleotide-diphossugar_trans"/>
</dbReference>
<dbReference type="Pfam" id="PF01041">
    <property type="entry name" value="DegT_DnrJ_EryC1"/>
    <property type="match status" value="1"/>
</dbReference>
<dbReference type="PANTHER" id="PTHR30244">
    <property type="entry name" value="TRANSAMINASE"/>
    <property type="match status" value="1"/>
</dbReference>
<comment type="caution">
    <text evidence="4">The sequence shown here is derived from an EMBL/GenBank/DDBJ whole genome shotgun (WGS) entry which is preliminary data.</text>
</comment>
<evidence type="ECO:0000259" key="3">
    <source>
        <dbReference type="Pfam" id="PF00535"/>
    </source>
</evidence>
<dbReference type="SUPFAM" id="SSF53448">
    <property type="entry name" value="Nucleotide-diphospho-sugar transferases"/>
    <property type="match status" value="1"/>
</dbReference>
<dbReference type="Pfam" id="PF00535">
    <property type="entry name" value="Glycos_transf_2"/>
    <property type="match status" value="1"/>
</dbReference>
<reference evidence="4 5" key="1">
    <citation type="submission" date="2018-03" db="EMBL/GenBank/DDBJ databases">
        <title>Genomic Encyclopedia of Archaeal and Bacterial Type Strains, Phase II (KMG-II): from individual species to whole genera.</title>
        <authorList>
            <person name="Goeker M."/>
        </authorList>
    </citation>
    <scope>NUCLEOTIDE SEQUENCE [LARGE SCALE GENOMIC DNA]</scope>
    <source>
        <strain evidence="4 5">DSM 44720</strain>
    </source>
</reference>
<dbReference type="CDD" id="cd00761">
    <property type="entry name" value="Glyco_tranf_GTA_type"/>
    <property type="match status" value="1"/>
</dbReference>
<keyword evidence="5" id="KW-1185">Reference proteome</keyword>
<proteinExistence type="inferred from homology"/>
<dbReference type="Gene3D" id="3.40.640.10">
    <property type="entry name" value="Type I PLP-dependent aspartate aminotransferase-like (Major domain)"/>
    <property type="match status" value="1"/>
</dbReference>
<evidence type="ECO:0000313" key="5">
    <source>
        <dbReference type="Proteomes" id="UP000239494"/>
    </source>
</evidence>
<evidence type="ECO:0000256" key="1">
    <source>
        <dbReference type="ARBA" id="ARBA00001933"/>
    </source>
</evidence>
<feature type="domain" description="Glycosyltransferase 2-like" evidence="3">
    <location>
        <begin position="411"/>
        <end position="528"/>
    </location>
</feature>
<comment type="cofactor">
    <cofactor evidence="1">
        <name>pyridoxal 5'-phosphate</name>
        <dbReference type="ChEBI" id="CHEBI:597326"/>
    </cofactor>
</comment>
<dbReference type="Proteomes" id="UP000239494">
    <property type="component" value="Unassembled WGS sequence"/>
</dbReference>
<dbReference type="InterPro" id="IPR015421">
    <property type="entry name" value="PyrdxlP-dep_Trfase_major"/>
</dbReference>
<sequence length="651" mass="69750">MNEQTPPVPADRRWPGWPETDEWSVQAVGGALLSGRLAVSGARSTWTSRNVTAARALADMAGREHCVLTTSGSSAILVALQALGIGPGDVVLMPATTWVSCATSVLRVGATPAFYDADEASPCLIGETPIESPAVVLAIHLYAQHTDIDALRVRFPDSLIIEDASHSQLSLTADGRRIGSLGDVSIMSLQATKVITSGEGGAVLTDDEEVAARVESLVMDSRKRAELVAAGAANELEPAFLLHGANHSVSEVSAALLLDQLDRLPAQAALRSRAALRFVNRLAAEGWHCPSDDWALRSGNFYGLAVRIPDGRGTPEELVARVAERTGLTLDRVYPPVPEGPLYRPGTVKQYSGIGHLAPPTKRSRQWHETHVVVPHHAFLAADELLDGLVDALTGSATPTRTVPRRTSVEVVVVTKGDRPSLEAALAGVAAQQVDADVRVTVWWDGPAPRDPVAAQGLPDLRVITVDTGRVLPDSPFERIAALRQLAAQTCDADYTAFLDDDNAWAPDHLASLLALVSRDLPAAHSWRTLVDSDSRPVAVDRFPWLPPGQEAVDRWQSLQRAGVVDAEGTVVRDGVEAGMVDMGAWLFDTRLLRLLRFSRPRTPDEVAGRLGEDDVVLEQLGRLGVPTACTGLPSLRYRLGGMSNPEYATI</sequence>
<dbReference type="InterPro" id="IPR015424">
    <property type="entry name" value="PyrdxlP-dep_Trfase"/>
</dbReference>
<evidence type="ECO:0000313" key="4">
    <source>
        <dbReference type="EMBL" id="PRY36947.1"/>
    </source>
</evidence>
<name>A0A2T0SU54_9PSEU</name>
<dbReference type="RefSeq" id="WP_106192430.1">
    <property type="nucleotide sequence ID" value="NZ_PVTF01000011.1"/>
</dbReference>
<dbReference type="Gene3D" id="3.90.1150.10">
    <property type="entry name" value="Aspartate Aminotransferase, domain 1"/>
    <property type="match status" value="1"/>
</dbReference>
<accession>A0A2T0SU54</accession>
<dbReference type="EMBL" id="PVTF01000011">
    <property type="protein sequence ID" value="PRY36947.1"/>
    <property type="molecule type" value="Genomic_DNA"/>
</dbReference>
<dbReference type="GO" id="GO:0008483">
    <property type="term" value="F:transaminase activity"/>
    <property type="evidence" value="ECO:0007669"/>
    <property type="project" value="TreeGrafter"/>
</dbReference>
<dbReference type="Gene3D" id="3.90.550.10">
    <property type="entry name" value="Spore Coat Polysaccharide Biosynthesis Protein SpsA, Chain A"/>
    <property type="match status" value="1"/>
</dbReference>
<protein>
    <submittedName>
        <fullName evidence="4">dTDP-4-amino-4,6-dideoxygalactose transaminase</fullName>
    </submittedName>
</protein>